<protein>
    <submittedName>
        <fullName evidence="1">Uncharacterized protein</fullName>
    </submittedName>
</protein>
<dbReference type="Proteomes" id="UP000598174">
    <property type="component" value="Unassembled WGS sequence"/>
</dbReference>
<gene>
    <name evidence="1" type="ORF">Afe05nite_40360</name>
</gene>
<accession>A0A919MA43</accession>
<reference evidence="1" key="1">
    <citation type="submission" date="2021-01" db="EMBL/GenBank/DDBJ databases">
        <title>Whole genome shotgun sequence of Actinoplanes ferrugineus NBRC 15555.</title>
        <authorList>
            <person name="Komaki H."/>
            <person name="Tamura T."/>
        </authorList>
    </citation>
    <scope>NUCLEOTIDE SEQUENCE</scope>
    <source>
        <strain evidence="1">NBRC 15555</strain>
    </source>
</reference>
<comment type="caution">
    <text evidence="1">The sequence shown here is derived from an EMBL/GenBank/DDBJ whole genome shotgun (WGS) entry which is preliminary data.</text>
</comment>
<dbReference type="EMBL" id="BOMM01000038">
    <property type="protein sequence ID" value="GIE12196.1"/>
    <property type="molecule type" value="Genomic_DNA"/>
</dbReference>
<keyword evidence="2" id="KW-1185">Reference proteome</keyword>
<name>A0A919MA43_9ACTN</name>
<evidence type="ECO:0000313" key="1">
    <source>
        <dbReference type="EMBL" id="GIE12196.1"/>
    </source>
</evidence>
<sequence length="92" mass="8894">MKPSIVAYGGIVGTVSDKTGAVTLISSQVTAPFSTHILIDGYDIPNRSGPPLLCRPGAGAGAGAGAGGGGCREQTAVAWASIPEGARGGAAE</sequence>
<organism evidence="1 2">
    <name type="scientific">Paractinoplanes ferrugineus</name>
    <dbReference type="NCBI Taxonomy" id="113564"/>
    <lineage>
        <taxon>Bacteria</taxon>
        <taxon>Bacillati</taxon>
        <taxon>Actinomycetota</taxon>
        <taxon>Actinomycetes</taxon>
        <taxon>Micromonosporales</taxon>
        <taxon>Micromonosporaceae</taxon>
        <taxon>Paractinoplanes</taxon>
    </lineage>
</organism>
<dbReference type="AlphaFoldDB" id="A0A919MA43"/>
<evidence type="ECO:0000313" key="2">
    <source>
        <dbReference type="Proteomes" id="UP000598174"/>
    </source>
</evidence>
<proteinExistence type="predicted"/>